<dbReference type="InterPro" id="IPR029033">
    <property type="entry name" value="His_PPase_superfam"/>
</dbReference>
<dbReference type="Gene3D" id="3.40.50.1240">
    <property type="entry name" value="Phosphoglycerate mutase-like"/>
    <property type="match status" value="1"/>
</dbReference>
<reference evidence="3" key="1">
    <citation type="journal article" date="2019" name="Int. J. Syst. Evol. Microbiol.">
        <title>The Global Catalogue of Microorganisms (GCM) 10K type strain sequencing project: providing services to taxonomists for standard genome sequencing and annotation.</title>
        <authorList>
            <consortium name="The Broad Institute Genomics Platform"/>
            <consortium name="The Broad Institute Genome Sequencing Center for Infectious Disease"/>
            <person name="Wu L."/>
            <person name="Ma J."/>
        </authorList>
    </citation>
    <scope>NUCLEOTIDE SEQUENCE [LARGE SCALE GENOMIC DNA]</scope>
    <source>
        <strain evidence="3">KCTC 23916</strain>
    </source>
</reference>
<dbReference type="SMART" id="SM00855">
    <property type="entry name" value="PGAM"/>
    <property type="match status" value="1"/>
</dbReference>
<dbReference type="PANTHER" id="PTHR46517">
    <property type="entry name" value="FRUCTOSE-2,6-BISPHOSPHATASE TIGAR"/>
    <property type="match status" value="1"/>
</dbReference>
<dbReference type="SUPFAM" id="SSF53254">
    <property type="entry name" value="Phosphoglycerate mutase-like"/>
    <property type="match status" value="1"/>
</dbReference>
<dbReference type="PANTHER" id="PTHR46517:SF1">
    <property type="entry name" value="FRUCTOSE-2,6-BISPHOSPHATASE TIGAR"/>
    <property type="match status" value="1"/>
</dbReference>
<dbReference type="InterPro" id="IPR051695">
    <property type="entry name" value="Phosphoglycerate_Mutase"/>
</dbReference>
<evidence type="ECO:0000313" key="3">
    <source>
        <dbReference type="Proteomes" id="UP000620127"/>
    </source>
</evidence>
<dbReference type="Proteomes" id="UP000620127">
    <property type="component" value="Unassembled WGS sequence"/>
</dbReference>
<evidence type="ECO:0000313" key="2">
    <source>
        <dbReference type="EMBL" id="GGX02461.1"/>
    </source>
</evidence>
<sequence length="214" mass="24529">MMHTITNKLANKLWLVRHAQPLIEKGICYGQLDVAVDIKANFDAARDLAIELNKGEERALLVYFSGLQRTEQFVNALQAHVPNLQCAIDGRLKEMDFGHWEGQAWSDIPKDEIDRWTRDFGEYRFGGVESCNEVLQRVAAAYQDCLRMLQSSTSLQQLEQVQQPTDIVWITHAGVIRALTYYLQHRKCEIEQAAQWPLEAPDFGAWICLDLPLN</sequence>
<name>A0ABQ2X724_9BURK</name>
<dbReference type="EMBL" id="BMYT01000001">
    <property type="protein sequence ID" value="GGX02461.1"/>
    <property type="molecule type" value="Genomic_DNA"/>
</dbReference>
<protein>
    <submittedName>
        <fullName evidence="2">Alpha-ribazole phosphatase</fullName>
    </submittedName>
</protein>
<comment type="caution">
    <text evidence="2">The sequence shown here is derived from an EMBL/GenBank/DDBJ whole genome shotgun (WGS) entry which is preliminary data.</text>
</comment>
<dbReference type="Pfam" id="PF00300">
    <property type="entry name" value="His_Phos_1"/>
    <property type="match status" value="1"/>
</dbReference>
<dbReference type="InterPro" id="IPR013078">
    <property type="entry name" value="His_Pase_superF_clade-1"/>
</dbReference>
<accession>A0ABQ2X724</accession>
<gene>
    <name evidence="2" type="primary">gpmA</name>
    <name evidence="2" type="ORF">GCM10011282_05700</name>
</gene>
<organism evidence="2 3">
    <name type="scientific">Undibacterium macrobrachii</name>
    <dbReference type="NCBI Taxonomy" id="1119058"/>
    <lineage>
        <taxon>Bacteria</taxon>
        <taxon>Pseudomonadati</taxon>
        <taxon>Pseudomonadota</taxon>
        <taxon>Betaproteobacteria</taxon>
        <taxon>Burkholderiales</taxon>
        <taxon>Oxalobacteraceae</taxon>
        <taxon>Undibacterium</taxon>
    </lineage>
</organism>
<proteinExistence type="predicted"/>
<keyword evidence="3" id="KW-1185">Reference proteome</keyword>
<keyword evidence="1" id="KW-0378">Hydrolase</keyword>
<evidence type="ECO:0000256" key="1">
    <source>
        <dbReference type="ARBA" id="ARBA00022801"/>
    </source>
</evidence>
<dbReference type="RefSeq" id="WP_229827027.1">
    <property type="nucleotide sequence ID" value="NZ_BMYT01000001.1"/>
</dbReference>